<dbReference type="GO" id="GO:0015221">
    <property type="term" value="F:lipopolysaccharide transmembrane transporter activity"/>
    <property type="evidence" value="ECO:0007669"/>
    <property type="project" value="InterPro"/>
</dbReference>
<dbReference type="Proteomes" id="UP000254235">
    <property type="component" value="Unassembled WGS sequence"/>
</dbReference>
<dbReference type="OrthoDB" id="9812080at2"/>
<dbReference type="PROSITE" id="PS51257">
    <property type="entry name" value="PROKAR_LIPOPROTEIN"/>
    <property type="match status" value="1"/>
</dbReference>
<dbReference type="EMBL" id="UGTP01000001">
    <property type="protein sequence ID" value="SUC12435.1"/>
    <property type="molecule type" value="Genomic_DNA"/>
</dbReference>
<feature type="signal peptide" evidence="1">
    <location>
        <begin position="1"/>
        <end position="22"/>
    </location>
</feature>
<dbReference type="RefSeq" id="WP_006044953.1">
    <property type="nucleotide sequence ID" value="NZ_CAUOZC010000021.1"/>
</dbReference>
<sequence length="219" mass="25912">MQQSKPIIFSAIVAFCFISFFASCNKKHTNPAPAIYDRDSVPIMTTYGVNTLISDSGIIKYRIIAEEWEVNEVKHPSRWTFNKGILLTQFDLKKHILGFLQCDTAIYYDKERRWELHGHVQIVTAKDIEFYGNELFWDERNHEIWSHRYSRIKTPDKALEGDWFKSDEQMTNYEIRQTKGWGIFNDREFSPNNNKMMTMPTAPIDTISHQRKHETIINR</sequence>
<organism evidence="3 5">
    <name type="scientific">Prevotella pallens</name>
    <dbReference type="NCBI Taxonomy" id="60133"/>
    <lineage>
        <taxon>Bacteria</taxon>
        <taxon>Pseudomonadati</taxon>
        <taxon>Bacteroidota</taxon>
        <taxon>Bacteroidia</taxon>
        <taxon>Bacteroidales</taxon>
        <taxon>Prevotellaceae</taxon>
        <taxon>Prevotella</taxon>
    </lineage>
</organism>
<protein>
    <submittedName>
        <fullName evidence="2">LPS export ABC transporter protein LptC</fullName>
    </submittedName>
    <submittedName>
        <fullName evidence="3">Lipopolysaccharide-assembly, LptC-related</fullName>
    </submittedName>
</protein>
<reference evidence="2 4" key="1">
    <citation type="submission" date="2018-06" db="EMBL/GenBank/DDBJ databases">
        <title>Genomic Encyclopedia of Archaeal and Bacterial Type Strains, Phase II (KMG-II): from individual species to whole genera.</title>
        <authorList>
            <person name="Goeker M."/>
        </authorList>
    </citation>
    <scope>NUCLEOTIDE SEQUENCE [LARGE SCALE GENOMIC DNA]</scope>
    <source>
        <strain evidence="2 4">DSM 18710</strain>
    </source>
</reference>
<dbReference type="GeneID" id="78570734"/>
<dbReference type="Proteomes" id="UP000249852">
    <property type="component" value="Unassembled WGS sequence"/>
</dbReference>
<evidence type="ECO:0000256" key="1">
    <source>
        <dbReference type="SAM" id="SignalP"/>
    </source>
</evidence>
<evidence type="ECO:0000313" key="5">
    <source>
        <dbReference type="Proteomes" id="UP000254235"/>
    </source>
</evidence>
<keyword evidence="4" id="KW-1185">Reference proteome</keyword>
<proteinExistence type="predicted"/>
<dbReference type="AlphaFoldDB" id="A0A379F1E8"/>
<feature type="chain" id="PRO_5016739303" evidence="1">
    <location>
        <begin position="23"/>
        <end position="219"/>
    </location>
</feature>
<keyword evidence="1" id="KW-0732">Signal</keyword>
<evidence type="ECO:0000313" key="3">
    <source>
        <dbReference type="EMBL" id="SUC12435.1"/>
    </source>
</evidence>
<evidence type="ECO:0000313" key="2">
    <source>
        <dbReference type="EMBL" id="RAS40916.1"/>
    </source>
</evidence>
<name>A0A379F1E8_9BACT</name>
<dbReference type="InterPro" id="IPR026265">
    <property type="entry name" value="LptC"/>
</dbReference>
<dbReference type="NCBIfam" id="TIGR04409">
    <property type="entry name" value="LptC_YrbK"/>
    <property type="match status" value="1"/>
</dbReference>
<accession>A0A379F1E8</accession>
<dbReference type="EMBL" id="QLTQ01000043">
    <property type="protein sequence ID" value="RAS40916.1"/>
    <property type="molecule type" value="Genomic_DNA"/>
</dbReference>
<gene>
    <name evidence="2" type="ORF">BC673_1433</name>
    <name evidence="3" type="ORF">NCTC13043_01038</name>
</gene>
<reference evidence="3 5" key="2">
    <citation type="submission" date="2018-06" db="EMBL/GenBank/DDBJ databases">
        <authorList>
            <consortium name="Pathogen Informatics"/>
            <person name="Doyle S."/>
        </authorList>
    </citation>
    <scope>NUCLEOTIDE SEQUENCE [LARGE SCALE GENOMIC DNA]</scope>
    <source>
        <strain evidence="3 5">NCTC13043</strain>
    </source>
</reference>
<evidence type="ECO:0000313" key="4">
    <source>
        <dbReference type="Proteomes" id="UP000249852"/>
    </source>
</evidence>
<dbReference type="GO" id="GO:0005886">
    <property type="term" value="C:plasma membrane"/>
    <property type="evidence" value="ECO:0007669"/>
    <property type="project" value="InterPro"/>
</dbReference>